<sequence length="80" mass="9049">MWIVCRRNRTSTLFILVLPLQIPDQINIFSNSVFTLPQAVGKTGDLIVFIEIDDDQVSCWTLSLSLSLSYFTFCISDTST</sequence>
<evidence type="ECO:0000313" key="2">
    <source>
        <dbReference type="Proteomes" id="UP001386955"/>
    </source>
</evidence>
<evidence type="ECO:0000313" key="1">
    <source>
        <dbReference type="EMBL" id="KAK7411033.1"/>
    </source>
</evidence>
<protein>
    <submittedName>
        <fullName evidence="1">Uncharacterized protein</fullName>
    </submittedName>
</protein>
<name>A0AAN9XV42_PSOTE</name>
<dbReference type="Proteomes" id="UP001386955">
    <property type="component" value="Unassembled WGS sequence"/>
</dbReference>
<gene>
    <name evidence="1" type="ORF">VNO78_02375</name>
</gene>
<dbReference type="EMBL" id="JAYMYS010000001">
    <property type="protein sequence ID" value="KAK7411033.1"/>
    <property type="molecule type" value="Genomic_DNA"/>
</dbReference>
<comment type="caution">
    <text evidence="1">The sequence shown here is derived from an EMBL/GenBank/DDBJ whole genome shotgun (WGS) entry which is preliminary data.</text>
</comment>
<dbReference type="AlphaFoldDB" id="A0AAN9XV42"/>
<organism evidence="1 2">
    <name type="scientific">Psophocarpus tetragonolobus</name>
    <name type="common">Winged bean</name>
    <name type="synonym">Dolichos tetragonolobus</name>
    <dbReference type="NCBI Taxonomy" id="3891"/>
    <lineage>
        <taxon>Eukaryota</taxon>
        <taxon>Viridiplantae</taxon>
        <taxon>Streptophyta</taxon>
        <taxon>Embryophyta</taxon>
        <taxon>Tracheophyta</taxon>
        <taxon>Spermatophyta</taxon>
        <taxon>Magnoliopsida</taxon>
        <taxon>eudicotyledons</taxon>
        <taxon>Gunneridae</taxon>
        <taxon>Pentapetalae</taxon>
        <taxon>rosids</taxon>
        <taxon>fabids</taxon>
        <taxon>Fabales</taxon>
        <taxon>Fabaceae</taxon>
        <taxon>Papilionoideae</taxon>
        <taxon>50 kb inversion clade</taxon>
        <taxon>NPAAA clade</taxon>
        <taxon>indigoferoid/millettioid clade</taxon>
        <taxon>Phaseoleae</taxon>
        <taxon>Psophocarpus</taxon>
    </lineage>
</organism>
<accession>A0AAN9XV42</accession>
<reference evidence="1 2" key="1">
    <citation type="submission" date="2024-01" db="EMBL/GenBank/DDBJ databases">
        <title>The genomes of 5 underutilized Papilionoideae crops provide insights into root nodulation and disease resistanc.</title>
        <authorList>
            <person name="Jiang F."/>
        </authorList>
    </citation>
    <scope>NUCLEOTIDE SEQUENCE [LARGE SCALE GENOMIC DNA]</scope>
    <source>
        <strain evidence="1">DUOXIRENSHENG_FW03</strain>
        <tissue evidence="1">Leaves</tissue>
    </source>
</reference>
<keyword evidence="2" id="KW-1185">Reference proteome</keyword>
<proteinExistence type="predicted"/>